<evidence type="ECO:0000313" key="1">
    <source>
        <dbReference type="EMBL" id="CAB4166117.1"/>
    </source>
</evidence>
<dbReference type="InterPro" id="IPR012337">
    <property type="entry name" value="RNaseH-like_sf"/>
</dbReference>
<dbReference type="SUPFAM" id="SSF53098">
    <property type="entry name" value="Ribonuclease H-like"/>
    <property type="match status" value="1"/>
</dbReference>
<organism evidence="2">
    <name type="scientific">uncultured Caudovirales phage</name>
    <dbReference type="NCBI Taxonomy" id="2100421"/>
    <lineage>
        <taxon>Viruses</taxon>
        <taxon>Duplodnaviria</taxon>
        <taxon>Heunggongvirae</taxon>
        <taxon>Uroviricota</taxon>
        <taxon>Caudoviricetes</taxon>
        <taxon>Peduoviridae</taxon>
        <taxon>Maltschvirus</taxon>
        <taxon>Maltschvirus maltsch</taxon>
    </lineage>
</organism>
<evidence type="ECO:0000313" key="3">
    <source>
        <dbReference type="EMBL" id="CAB4178940.1"/>
    </source>
</evidence>
<name>A0A6J5PT75_9CAUD</name>
<protein>
    <recommendedName>
        <fullName evidence="5">Holliday junction resolvasome RuvABC endonuclease subunit</fullName>
    </recommendedName>
</protein>
<evidence type="ECO:0000313" key="2">
    <source>
        <dbReference type="EMBL" id="CAB4173246.1"/>
    </source>
</evidence>
<dbReference type="Gene3D" id="3.30.420.10">
    <property type="entry name" value="Ribonuclease H-like superfamily/Ribonuclease H"/>
    <property type="match status" value="1"/>
</dbReference>
<evidence type="ECO:0008006" key="5">
    <source>
        <dbReference type="Google" id="ProtNLM"/>
    </source>
</evidence>
<dbReference type="GO" id="GO:0003676">
    <property type="term" value="F:nucleic acid binding"/>
    <property type="evidence" value="ECO:0007669"/>
    <property type="project" value="InterPro"/>
</dbReference>
<accession>A0A6J5PT75</accession>
<gene>
    <name evidence="3" type="ORF">UFOVP1025_17</name>
    <name evidence="4" type="ORF">UFOVP1628_20</name>
    <name evidence="1" type="ORF">UFOVP852_17</name>
    <name evidence="2" type="ORF">UFOVP948_40</name>
</gene>
<evidence type="ECO:0000313" key="4">
    <source>
        <dbReference type="EMBL" id="CAB4219886.1"/>
    </source>
</evidence>
<dbReference type="EMBL" id="LR796896">
    <property type="protein sequence ID" value="CAB4173246.1"/>
    <property type="molecule type" value="Genomic_DNA"/>
</dbReference>
<dbReference type="EMBL" id="LR797488">
    <property type="protein sequence ID" value="CAB4219886.1"/>
    <property type="molecule type" value="Genomic_DNA"/>
</dbReference>
<dbReference type="EMBL" id="LR796971">
    <property type="protein sequence ID" value="CAB4178940.1"/>
    <property type="molecule type" value="Genomic_DNA"/>
</dbReference>
<reference evidence="2" key="1">
    <citation type="submission" date="2020-05" db="EMBL/GenBank/DDBJ databases">
        <authorList>
            <person name="Chiriac C."/>
            <person name="Salcher M."/>
            <person name="Ghai R."/>
            <person name="Kavagutti S V."/>
        </authorList>
    </citation>
    <scope>NUCLEOTIDE SEQUENCE</scope>
</reference>
<proteinExistence type="predicted"/>
<sequence length="177" mass="19341">MHPASADTPVLRYPGAAQSDAGAAMKEMILALDLGTTTGWAASSDPISHGWSSFRPGRYEGGGMRYLRFKRWLTELKAQVEPIDVVYFEEVRRHAGTDAAHVYGGLLATLTSWCEHHQIAYEGVPVGTIKKHATGKGNAGKEEMIKAMRDKGHPVSDDNEADALAILHWALDTQLEQ</sequence>
<dbReference type="EMBL" id="LR796780">
    <property type="protein sequence ID" value="CAB4166117.1"/>
    <property type="molecule type" value="Genomic_DNA"/>
</dbReference>
<dbReference type="InterPro" id="IPR036397">
    <property type="entry name" value="RNaseH_sf"/>
</dbReference>